<reference evidence="10 11" key="1">
    <citation type="submission" date="2015-10" db="EMBL/GenBank/DDBJ databases">
        <title>Genome analyses suggest a sexual origin of heterokaryosis in a supposedly ancient asexual fungus.</title>
        <authorList>
            <person name="Ropars J."/>
            <person name="Sedzielewska K."/>
            <person name="Noel J."/>
            <person name="Charron P."/>
            <person name="Farinelli L."/>
            <person name="Marton T."/>
            <person name="Kruger M."/>
            <person name="Pelin A."/>
            <person name="Brachmann A."/>
            <person name="Corradi N."/>
        </authorList>
    </citation>
    <scope>NUCLEOTIDE SEQUENCE [LARGE SCALE GENOMIC DNA]</scope>
    <source>
        <strain evidence="10 11">A4</strain>
    </source>
</reference>
<evidence type="ECO:0000256" key="7">
    <source>
        <dbReference type="ARBA" id="ARBA00023242"/>
    </source>
</evidence>
<dbReference type="InterPro" id="IPR036236">
    <property type="entry name" value="Znf_C2H2_sf"/>
</dbReference>
<evidence type="ECO:0000313" key="11">
    <source>
        <dbReference type="Proteomes" id="UP000234323"/>
    </source>
</evidence>
<dbReference type="PANTHER" id="PTHR46179">
    <property type="entry name" value="ZINC FINGER PROTEIN"/>
    <property type="match status" value="1"/>
</dbReference>
<dbReference type="GO" id="GO:0006357">
    <property type="term" value="P:regulation of transcription by RNA polymerase II"/>
    <property type="evidence" value="ECO:0007669"/>
    <property type="project" value="TreeGrafter"/>
</dbReference>
<evidence type="ECO:0000256" key="8">
    <source>
        <dbReference type="PROSITE-ProRule" id="PRU00042"/>
    </source>
</evidence>
<evidence type="ECO:0000313" key="10">
    <source>
        <dbReference type="EMBL" id="PKY49194.1"/>
    </source>
</evidence>
<dbReference type="EMBL" id="LLXI01000714">
    <property type="protein sequence ID" value="PKY49194.1"/>
    <property type="molecule type" value="Genomic_DNA"/>
</dbReference>
<name>A0A2I1GRM5_9GLOM</name>
<protein>
    <recommendedName>
        <fullName evidence="9">C2H2-type domain-containing protein</fullName>
    </recommendedName>
</protein>
<keyword evidence="4" id="KW-0862">Zinc</keyword>
<proteinExistence type="predicted"/>
<dbReference type="Pfam" id="PF23165">
    <property type="entry name" value="zf-C2H2_FBX41"/>
    <property type="match status" value="1"/>
</dbReference>
<gene>
    <name evidence="10" type="ORF">RhiirA4_527109</name>
</gene>
<keyword evidence="11" id="KW-1185">Reference proteome</keyword>
<evidence type="ECO:0000256" key="4">
    <source>
        <dbReference type="ARBA" id="ARBA00022833"/>
    </source>
</evidence>
<evidence type="ECO:0000256" key="2">
    <source>
        <dbReference type="ARBA" id="ARBA00022723"/>
    </source>
</evidence>
<dbReference type="Proteomes" id="UP000234323">
    <property type="component" value="Unassembled WGS sequence"/>
</dbReference>
<keyword evidence="5" id="KW-0805">Transcription regulation</keyword>
<evidence type="ECO:0000256" key="3">
    <source>
        <dbReference type="ARBA" id="ARBA00022771"/>
    </source>
</evidence>
<sequence length="195" mass="23310">MSESIASIAPFVCKWHDAHNRPQRFDTQERLEHHVYNDHKDLAKLKVFYRERLIYKCPWEGCEKLPNDILELKEHLREHTKQRPFKCPICNCSRQFESFDKLNQHLIFNHNDRVVDPTGTVDMTNQENGDTAKYEFKKNNQGAKGEDYLPYNDENDLDYLTCRALSKSFDRKYFEKLLVENGLDEYIDFDEFFST</sequence>
<evidence type="ECO:0000256" key="5">
    <source>
        <dbReference type="ARBA" id="ARBA00023015"/>
    </source>
</evidence>
<dbReference type="SMART" id="SM00355">
    <property type="entry name" value="ZnF_C2H2"/>
    <property type="match status" value="3"/>
</dbReference>
<keyword evidence="3 8" id="KW-0863">Zinc-finger</keyword>
<keyword evidence="6" id="KW-0804">Transcription</keyword>
<dbReference type="PANTHER" id="PTHR46179:SF13">
    <property type="entry name" value="C2H2-TYPE DOMAIN-CONTAINING PROTEIN"/>
    <property type="match status" value="1"/>
</dbReference>
<dbReference type="InterPro" id="IPR013087">
    <property type="entry name" value="Znf_C2H2_type"/>
</dbReference>
<feature type="domain" description="C2H2-type" evidence="9">
    <location>
        <begin position="55"/>
        <end position="84"/>
    </location>
</feature>
<dbReference type="VEuPathDB" id="FungiDB:RhiirA1_392510"/>
<keyword evidence="2" id="KW-0479">Metal-binding</keyword>
<dbReference type="VEuPathDB" id="FungiDB:FUN_003056"/>
<dbReference type="GO" id="GO:0005634">
    <property type="term" value="C:nucleus"/>
    <property type="evidence" value="ECO:0007669"/>
    <property type="project" value="UniProtKB-SubCell"/>
</dbReference>
<dbReference type="InterPro" id="IPR057038">
    <property type="entry name" value="FBX41/ZN365_Znf-C2H2"/>
</dbReference>
<dbReference type="AlphaFoldDB" id="A0A2I1GRM5"/>
<comment type="caution">
    <text evidence="10">The sequence shown here is derived from an EMBL/GenBank/DDBJ whole genome shotgun (WGS) entry which is preliminary data.</text>
</comment>
<dbReference type="PROSITE" id="PS00028">
    <property type="entry name" value="ZINC_FINGER_C2H2_1"/>
    <property type="match status" value="1"/>
</dbReference>
<evidence type="ECO:0000256" key="6">
    <source>
        <dbReference type="ARBA" id="ARBA00023163"/>
    </source>
</evidence>
<comment type="subcellular location">
    <subcellularLocation>
        <location evidence="1">Nucleus</location>
    </subcellularLocation>
</comment>
<keyword evidence="7" id="KW-0539">Nucleus</keyword>
<organism evidence="10 11">
    <name type="scientific">Rhizophagus irregularis</name>
    <dbReference type="NCBI Taxonomy" id="588596"/>
    <lineage>
        <taxon>Eukaryota</taxon>
        <taxon>Fungi</taxon>
        <taxon>Fungi incertae sedis</taxon>
        <taxon>Mucoromycota</taxon>
        <taxon>Glomeromycotina</taxon>
        <taxon>Glomeromycetes</taxon>
        <taxon>Glomerales</taxon>
        <taxon>Glomeraceae</taxon>
        <taxon>Rhizophagus</taxon>
    </lineage>
</organism>
<dbReference type="VEuPathDB" id="FungiDB:RhiirFUN_012944"/>
<dbReference type="SUPFAM" id="SSF57667">
    <property type="entry name" value="beta-beta-alpha zinc fingers"/>
    <property type="match status" value="1"/>
</dbReference>
<accession>A0A2I1GRM5</accession>
<dbReference type="PROSITE" id="PS50157">
    <property type="entry name" value="ZINC_FINGER_C2H2_2"/>
    <property type="match status" value="2"/>
</dbReference>
<evidence type="ECO:0000259" key="9">
    <source>
        <dbReference type="PROSITE" id="PS50157"/>
    </source>
</evidence>
<feature type="domain" description="C2H2-type" evidence="9">
    <location>
        <begin position="85"/>
        <end position="115"/>
    </location>
</feature>
<dbReference type="Gene3D" id="3.30.160.60">
    <property type="entry name" value="Classic Zinc Finger"/>
    <property type="match status" value="1"/>
</dbReference>
<evidence type="ECO:0000256" key="1">
    <source>
        <dbReference type="ARBA" id="ARBA00004123"/>
    </source>
</evidence>
<dbReference type="GO" id="GO:0008270">
    <property type="term" value="F:zinc ion binding"/>
    <property type="evidence" value="ECO:0007669"/>
    <property type="project" value="UniProtKB-KW"/>
</dbReference>
<dbReference type="InterPro" id="IPR051061">
    <property type="entry name" value="Zinc_finger_trans_reg"/>
</dbReference>